<dbReference type="AlphaFoldDB" id="A0A5N3ZZA3"/>
<evidence type="ECO:0008006" key="3">
    <source>
        <dbReference type="Google" id="ProtNLM"/>
    </source>
</evidence>
<protein>
    <recommendedName>
        <fullName evidence="3">DDE-1 domain-containing protein</fullName>
    </recommendedName>
</protein>
<feature type="non-terminal residue" evidence="1">
    <location>
        <position position="1"/>
    </location>
</feature>
<sequence length="160" mass="18396">IFTTNAVYNTADLDFYYDFLKRHQDLTLRTAESTSLQRASGFNKQQVDRFFDKLYELMNKYSFAPSRIFNCDETGVSCVHTNQLKVLSVKGKKQIGKLTSGERGKNITVLLTINAAGDQFIAPLFIFPRVRMDNDLKKDPPLPNSFQQLKWNSFSYAHPK</sequence>
<accession>A0A5N3ZZA3</accession>
<gene>
    <name evidence="1" type="ORF">PPYR_15238</name>
</gene>
<organism evidence="1 2">
    <name type="scientific">Photinus pyralis</name>
    <name type="common">Common eastern firefly</name>
    <name type="synonym">Lampyris pyralis</name>
    <dbReference type="NCBI Taxonomy" id="7054"/>
    <lineage>
        <taxon>Eukaryota</taxon>
        <taxon>Metazoa</taxon>
        <taxon>Ecdysozoa</taxon>
        <taxon>Arthropoda</taxon>
        <taxon>Hexapoda</taxon>
        <taxon>Insecta</taxon>
        <taxon>Pterygota</taxon>
        <taxon>Neoptera</taxon>
        <taxon>Endopterygota</taxon>
        <taxon>Coleoptera</taxon>
        <taxon>Polyphaga</taxon>
        <taxon>Elateriformia</taxon>
        <taxon>Elateroidea</taxon>
        <taxon>Lampyridae</taxon>
        <taxon>Lampyrinae</taxon>
        <taxon>Photinus</taxon>
    </lineage>
</organism>
<name>A0A5N3ZZA3_PHOPY</name>
<reference evidence="1 2" key="1">
    <citation type="journal article" date="2018" name="Elife">
        <title>Firefly genomes illuminate parallel origins of bioluminescence in beetles.</title>
        <authorList>
            <person name="Fallon T.R."/>
            <person name="Lower S.E."/>
            <person name="Chang C.H."/>
            <person name="Bessho-Uehara M."/>
            <person name="Martin G.J."/>
            <person name="Bewick A.J."/>
            <person name="Behringer M."/>
            <person name="Debat H.J."/>
            <person name="Wong I."/>
            <person name="Day J.C."/>
            <person name="Suvorov A."/>
            <person name="Silva C.J."/>
            <person name="Stanger-Hall K.F."/>
            <person name="Hall D.W."/>
            <person name="Schmitz R.J."/>
            <person name="Nelson D.R."/>
            <person name="Lewis S.M."/>
            <person name="Shigenobu S."/>
            <person name="Bybee S.M."/>
            <person name="Larracuente A.M."/>
            <person name="Oba Y."/>
            <person name="Weng J.K."/>
        </authorList>
    </citation>
    <scope>NUCLEOTIDE SEQUENCE [LARGE SCALE GENOMIC DNA]</scope>
    <source>
        <strain evidence="1">1611_PpyrPB1</strain>
        <tissue evidence="1">Whole body</tissue>
    </source>
</reference>
<evidence type="ECO:0000313" key="2">
    <source>
        <dbReference type="Proteomes" id="UP000327044"/>
    </source>
</evidence>
<dbReference type="InParanoid" id="A0A5N3ZZA3"/>
<evidence type="ECO:0000313" key="1">
    <source>
        <dbReference type="EMBL" id="KAB0790390.1"/>
    </source>
</evidence>
<dbReference type="Proteomes" id="UP000327044">
    <property type="component" value="Unassembled WGS sequence"/>
</dbReference>
<keyword evidence="2" id="KW-1185">Reference proteome</keyword>
<dbReference type="EMBL" id="VVIM01001381">
    <property type="protein sequence ID" value="KAB0790390.1"/>
    <property type="molecule type" value="Genomic_DNA"/>
</dbReference>
<comment type="caution">
    <text evidence="1">The sequence shown here is derived from an EMBL/GenBank/DDBJ whole genome shotgun (WGS) entry which is preliminary data.</text>
</comment>
<proteinExistence type="predicted"/>